<protein>
    <submittedName>
        <fullName evidence="2">Uncharacterized protein</fullName>
    </submittedName>
</protein>
<reference evidence="2 3" key="1">
    <citation type="submission" date="2019-03" db="EMBL/GenBank/DDBJ databases">
        <title>Single cell metagenomics reveals metabolic interactions within the superorganism composed of flagellate Streblomastix strix and complex community of Bacteroidetes bacteria on its surface.</title>
        <authorList>
            <person name="Treitli S.C."/>
            <person name="Kolisko M."/>
            <person name="Husnik F."/>
            <person name="Keeling P."/>
            <person name="Hampl V."/>
        </authorList>
    </citation>
    <scope>NUCLEOTIDE SEQUENCE [LARGE SCALE GENOMIC DNA]</scope>
    <source>
        <strain evidence="2">ST1C</strain>
    </source>
</reference>
<feature type="region of interest" description="Disordered" evidence="1">
    <location>
        <begin position="150"/>
        <end position="170"/>
    </location>
</feature>
<gene>
    <name evidence="2" type="ORF">EZS28_032077</name>
</gene>
<sequence length="205" mass="23417">SRNNKQRQRNKSFLLRATPFRASLQDVARSGNLDTFRQHNSNLRYWEIESEGISDRKNKTVILPSEKTLTTNHNNPHSRKTELNDRFTLETMQIGGLHTEEQIDLNGLQDMKLYSTDRHIRNTIQQTNQELCYSGSHRSEGALPQRIIRQNSGDGTENEGQGSKTSSRQCGCLPSGPVVDAGRDLLLRCMKMRGFSEEVVNLLFR</sequence>
<comment type="caution">
    <text evidence="2">The sequence shown here is derived from an EMBL/GenBank/DDBJ whole genome shotgun (WGS) entry which is preliminary data.</text>
</comment>
<dbReference type="AlphaFoldDB" id="A0A5J4UPT8"/>
<feature type="non-terminal residue" evidence="2">
    <location>
        <position position="1"/>
    </location>
</feature>
<evidence type="ECO:0000313" key="3">
    <source>
        <dbReference type="Proteomes" id="UP000324800"/>
    </source>
</evidence>
<proteinExistence type="predicted"/>
<dbReference type="Proteomes" id="UP000324800">
    <property type="component" value="Unassembled WGS sequence"/>
</dbReference>
<accession>A0A5J4UPT8</accession>
<name>A0A5J4UPT8_9EUKA</name>
<organism evidence="2 3">
    <name type="scientific">Streblomastix strix</name>
    <dbReference type="NCBI Taxonomy" id="222440"/>
    <lineage>
        <taxon>Eukaryota</taxon>
        <taxon>Metamonada</taxon>
        <taxon>Preaxostyla</taxon>
        <taxon>Oxymonadida</taxon>
        <taxon>Streblomastigidae</taxon>
        <taxon>Streblomastix</taxon>
    </lineage>
</organism>
<evidence type="ECO:0000313" key="2">
    <source>
        <dbReference type="EMBL" id="KAA6372397.1"/>
    </source>
</evidence>
<dbReference type="EMBL" id="SNRW01013630">
    <property type="protein sequence ID" value="KAA6372397.1"/>
    <property type="molecule type" value="Genomic_DNA"/>
</dbReference>
<feature type="compositionally biased region" description="Polar residues" evidence="1">
    <location>
        <begin position="150"/>
        <end position="169"/>
    </location>
</feature>
<evidence type="ECO:0000256" key="1">
    <source>
        <dbReference type="SAM" id="MobiDB-lite"/>
    </source>
</evidence>